<dbReference type="PANTHER" id="PTHR11727">
    <property type="entry name" value="DIMETHYLADENOSINE TRANSFERASE"/>
    <property type="match status" value="1"/>
</dbReference>
<dbReference type="PANTHER" id="PTHR11727:SF7">
    <property type="entry name" value="DIMETHYLADENOSINE TRANSFERASE-RELATED"/>
    <property type="match status" value="1"/>
</dbReference>
<keyword evidence="6 7" id="KW-0694">RNA-binding</keyword>
<keyword evidence="1 7" id="KW-0963">Cytoplasm</keyword>
<dbReference type="Gene3D" id="3.40.50.150">
    <property type="entry name" value="Vaccinia Virus protein VP39"/>
    <property type="match status" value="1"/>
</dbReference>
<keyword evidence="3 7" id="KW-0489">Methyltransferase</keyword>
<evidence type="ECO:0000256" key="3">
    <source>
        <dbReference type="ARBA" id="ARBA00022603"/>
    </source>
</evidence>
<comment type="catalytic activity">
    <reaction evidence="7">
        <text>adenosine(1518)/adenosine(1519) in 16S rRNA + 4 S-adenosyl-L-methionine = N(6)-dimethyladenosine(1518)/N(6)-dimethyladenosine(1519) in 16S rRNA + 4 S-adenosyl-L-homocysteine + 4 H(+)</text>
        <dbReference type="Rhea" id="RHEA:19609"/>
        <dbReference type="Rhea" id="RHEA-COMP:10232"/>
        <dbReference type="Rhea" id="RHEA-COMP:10233"/>
        <dbReference type="ChEBI" id="CHEBI:15378"/>
        <dbReference type="ChEBI" id="CHEBI:57856"/>
        <dbReference type="ChEBI" id="CHEBI:59789"/>
        <dbReference type="ChEBI" id="CHEBI:74411"/>
        <dbReference type="ChEBI" id="CHEBI:74493"/>
        <dbReference type="EC" id="2.1.1.182"/>
    </reaction>
</comment>
<dbReference type="PROSITE" id="PS01131">
    <property type="entry name" value="RRNA_A_DIMETH"/>
    <property type="match status" value="1"/>
</dbReference>
<keyword evidence="4 7" id="KW-0808">Transferase</keyword>
<dbReference type="Pfam" id="PF00398">
    <property type="entry name" value="RrnaAD"/>
    <property type="match status" value="1"/>
</dbReference>
<dbReference type="AlphaFoldDB" id="A0AAE3VFA5"/>
<evidence type="ECO:0000256" key="6">
    <source>
        <dbReference type="ARBA" id="ARBA00022884"/>
    </source>
</evidence>
<keyword evidence="5 7" id="KW-0949">S-adenosyl-L-methionine</keyword>
<protein>
    <recommendedName>
        <fullName evidence="7">Ribosomal RNA small subunit methyltransferase A</fullName>
        <ecNumber evidence="7">2.1.1.182</ecNumber>
    </recommendedName>
    <alternativeName>
        <fullName evidence="7">16S rRNA (adenine(1518)-N(6)/adenine(1519)-N(6))-dimethyltransferase</fullName>
    </alternativeName>
    <alternativeName>
        <fullName evidence="7">16S rRNA dimethyladenosine transferase</fullName>
    </alternativeName>
    <alternativeName>
        <fullName evidence="7">16S rRNA dimethylase</fullName>
    </alternativeName>
    <alternativeName>
        <fullName evidence="7">S-adenosylmethionine-6-N', N'-adenosyl(rRNA) dimethyltransferase</fullName>
    </alternativeName>
</protein>
<dbReference type="CDD" id="cd02440">
    <property type="entry name" value="AdoMet_MTases"/>
    <property type="match status" value="1"/>
</dbReference>
<dbReference type="Proteomes" id="UP001238163">
    <property type="component" value="Unassembled WGS sequence"/>
</dbReference>
<keyword evidence="2 7" id="KW-0698">rRNA processing</keyword>
<dbReference type="SMART" id="SM00650">
    <property type="entry name" value="rADc"/>
    <property type="match status" value="1"/>
</dbReference>
<feature type="domain" description="Ribosomal RNA adenine methylase transferase N-terminal" evidence="9">
    <location>
        <begin position="31"/>
        <end position="203"/>
    </location>
</feature>
<evidence type="ECO:0000256" key="4">
    <source>
        <dbReference type="ARBA" id="ARBA00022679"/>
    </source>
</evidence>
<dbReference type="EMBL" id="JAUSVL010000001">
    <property type="protein sequence ID" value="MDQ0289454.1"/>
    <property type="molecule type" value="Genomic_DNA"/>
</dbReference>
<name>A0AAE3VFA5_9BACT</name>
<evidence type="ECO:0000256" key="7">
    <source>
        <dbReference type="HAMAP-Rule" id="MF_00607"/>
    </source>
</evidence>
<dbReference type="HAMAP" id="MF_00607">
    <property type="entry name" value="16SrRNA_methyltr_A"/>
    <property type="match status" value="1"/>
</dbReference>
<dbReference type="GO" id="GO:0005829">
    <property type="term" value="C:cytosol"/>
    <property type="evidence" value="ECO:0007669"/>
    <property type="project" value="TreeGrafter"/>
</dbReference>
<sequence length="280" mass="30245">MNKTELCTLLTELGVHPSRRLGQNFLLDPNLLDALVKGAELRPGERVLEVGPGTGVLTSRLLAAGCEVTAVELDWRLAGYIERTYGHLAPHFRLIQGDACKQDYAALMGAEPYRCVANLPYSCSSPFLATMGSLANPPQDMHVLLQKEMADRLTAAAHSKDYGVLTVRLALRYDMTLVRTVPPAVFFPPPDVMSAFVRLRLRADRPSPAQWTAAARVATLAFSQRRKQARRLLSTAYPAAAVAKAFVSAGLAEGARAEDITPAQFLQLAAELSAAGSSNS</sequence>
<dbReference type="GO" id="GO:0052908">
    <property type="term" value="F:16S rRNA (adenine(1518)-N(6)/adenine(1519)-N(6))-dimethyltransferase activity"/>
    <property type="evidence" value="ECO:0007669"/>
    <property type="project" value="UniProtKB-EC"/>
</dbReference>
<comment type="subcellular location">
    <subcellularLocation>
        <location evidence="7">Cytoplasm</location>
    </subcellularLocation>
</comment>
<dbReference type="InterPro" id="IPR020598">
    <property type="entry name" value="rRNA_Ade_methylase_Trfase_N"/>
</dbReference>
<dbReference type="InterPro" id="IPR001737">
    <property type="entry name" value="KsgA/Erm"/>
</dbReference>
<evidence type="ECO:0000256" key="2">
    <source>
        <dbReference type="ARBA" id="ARBA00022552"/>
    </source>
</evidence>
<dbReference type="InterPro" id="IPR011530">
    <property type="entry name" value="rRNA_adenine_dimethylase"/>
</dbReference>
<dbReference type="Gene3D" id="1.10.8.100">
    <property type="entry name" value="Ribosomal RNA adenine dimethylase-like, domain 2"/>
    <property type="match status" value="1"/>
</dbReference>
<dbReference type="PROSITE" id="PS51689">
    <property type="entry name" value="SAM_RNA_A_N6_MT"/>
    <property type="match status" value="1"/>
</dbReference>
<dbReference type="NCBIfam" id="TIGR00755">
    <property type="entry name" value="ksgA"/>
    <property type="match status" value="1"/>
</dbReference>
<feature type="binding site" evidence="7 8">
    <location>
        <position position="26"/>
    </location>
    <ligand>
        <name>S-adenosyl-L-methionine</name>
        <dbReference type="ChEBI" id="CHEBI:59789"/>
    </ligand>
</feature>
<dbReference type="GO" id="GO:0003723">
    <property type="term" value="F:RNA binding"/>
    <property type="evidence" value="ECO:0007669"/>
    <property type="project" value="UniProtKB-UniRule"/>
</dbReference>
<evidence type="ECO:0000259" key="9">
    <source>
        <dbReference type="SMART" id="SM00650"/>
    </source>
</evidence>
<evidence type="ECO:0000313" key="11">
    <source>
        <dbReference type="Proteomes" id="UP001238163"/>
    </source>
</evidence>
<evidence type="ECO:0000256" key="1">
    <source>
        <dbReference type="ARBA" id="ARBA00022490"/>
    </source>
</evidence>
<dbReference type="InterPro" id="IPR023165">
    <property type="entry name" value="rRNA_Ade_diMease-like_C"/>
</dbReference>
<feature type="binding site" evidence="7 8">
    <location>
        <position position="24"/>
    </location>
    <ligand>
        <name>S-adenosyl-L-methionine</name>
        <dbReference type="ChEBI" id="CHEBI:59789"/>
    </ligand>
</feature>
<evidence type="ECO:0000256" key="8">
    <source>
        <dbReference type="PROSITE-ProRule" id="PRU01026"/>
    </source>
</evidence>
<comment type="function">
    <text evidence="7">Specifically dimethylates two adjacent adenosines (A1518 and A1519) in the loop of a conserved hairpin near the 3'-end of 16S rRNA in the 30S particle. May play a critical role in biogenesis of 30S subunits.</text>
</comment>
<proteinExistence type="inferred from homology"/>
<keyword evidence="11" id="KW-1185">Reference proteome</keyword>
<feature type="binding site" evidence="7 8">
    <location>
        <position position="72"/>
    </location>
    <ligand>
        <name>S-adenosyl-L-methionine</name>
        <dbReference type="ChEBI" id="CHEBI:59789"/>
    </ligand>
</feature>
<reference evidence="10" key="1">
    <citation type="submission" date="2023-07" db="EMBL/GenBank/DDBJ databases">
        <title>Genomic Encyclopedia of Type Strains, Phase IV (KMG-IV): sequencing the most valuable type-strain genomes for metagenomic binning, comparative biology and taxonomic classification.</title>
        <authorList>
            <person name="Goeker M."/>
        </authorList>
    </citation>
    <scope>NUCLEOTIDE SEQUENCE</scope>
    <source>
        <strain evidence="10">DSM 24202</strain>
    </source>
</reference>
<evidence type="ECO:0000313" key="10">
    <source>
        <dbReference type="EMBL" id="MDQ0289454.1"/>
    </source>
</evidence>
<dbReference type="InterPro" id="IPR020596">
    <property type="entry name" value="rRNA_Ade_Mease_Trfase_CS"/>
</dbReference>
<organism evidence="10 11">
    <name type="scientific">Oligosphaera ethanolica</name>
    <dbReference type="NCBI Taxonomy" id="760260"/>
    <lineage>
        <taxon>Bacteria</taxon>
        <taxon>Pseudomonadati</taxon>
        <taxon>Lentisphaerota</taxon>
        <taxon>Oligosphaeria</taxon>
        <taxon>Oligosphaerales</taxon>
        <taxon>Oligosphaeraceae</taxon>
        <taxon>Oligosphaera</taxon>
    </lineage>
</organism>
<accession>A0AAE3VFA5</accession>
<feature type="binding site" evidence="7 8">
    <location>
        <position position="51"/>
    </location>
    <ligand>
        <name>S-adenosyl-L-methionine</name>
        <dbReference type="ChEBI" id="CHEBI:59789"/>
    </ligand>
</feature>
<comment type="similarity">
    <text evidence="7">Belongs to the class I-like SAM-binding methyltransferase superfamily. rRNA adenine N(6)-methyltransferase family. RsmA subfamily.</text>
</comment>
<feature type="binding site" evidence="7 8">
    <location>
        <position position="118"/>
    </location>
    <ligand>
        <name>S-adenosyl-L-methionine</name>
        <dbReference type="ChEBI" id="CHEBI:59789"/>
    </ligand>
</feature>
<comment type="caution">
    <text evidence="10">The sequence shown here is derived from an EMBL/GenBank/DDBJ whole genome shotgun (WGS) entry which is preliminary data.</text>
</comment>
<dbReference type="RefSeq" id="WP_307260878.1">
    <property type="nucleotide sequence ID" value="NZ_JAUSVL010000001.1"/>
</dbReference>
<dbReference type="EC" id="2.1.1.182" evidence="7"/>
<dbReference type="SUPFAM" id="SSF53335">
    <property type="entry name" value="S-adenosyl-L-methionine-dependent methyltransferases"/>
    <property type="match status" value="1"/>
</dbReference>
<feature type="binding site" evidence="7 8">
    <location>
        <position position="98"/>
    </location>
    <ligand>
        <name>S-adenosyl-L-methionine</name>
        <dbReference type="ChEBI" id="CHEBI:59789"/>
    </ligand>
</feature>
<gene>
    <name evidence="7" type="primary">rsmA</name>
    <name evidence="7" type="synonym">ksgA</name>
    <name evidence="10" type="ORF">J3R75_001561</name>
</gene>
<evidence type="ECO:0000256" key="5">
    <source>
        <dbReference type="ARBA" id="ARBA00022691"/>
    </source>
</evidence>
<dbReference type="InterPro" id="IPR029063">
    <property type="entry name" value="SAM-dependent_MTases_sf"/>
</dbReference>